<dbReference type="SUPFAM" id="SSF53098">
    <property type="entry name" value="Ribonuclease H-like"/>
    <property type="match status" value="1"/>
</dbReference>
<dbReference type="Pfam" id="PF00929">
    <property type="entry name" value="RNase_T"/>
    <property type="match status" value="1"/>
</dbReference>
<dbReference type="EMBL" id="JAJEPS010000009">
    <property type="protein sequence ID" value="MCC2126522.1"/>
    <property type="molecule type" value="Genomic_DNA"/>
</dbReference>
<dbReference type="GO" id="GO:0003887">
    <property type="term" value="F:DNA-directed DNA polymerase activity"/>
    <property type="evidence" value="ECO:0007669"/>
    <property type="project" value="InterPro"/>
</dbReference>
<evidence type="ECO:0000313" key="4">
    <source>
        <dbReference type="Proteomes" id="UP001198220"/>
    </source>
</evidence>
<keyword evidence="1" id="KW-0540">Nuclease</keyword>
<evidence type="ECO:0000256" key="1">
    <source>
        <dbReference type="ARBA" id="ARBA00022839"/>
    </source>
</evidence>
<comment type="caution">
    <text evidence="3">The sequence shown here is derived from an EMBL/GenBank/DDBJ whole genome shotgun (WGS) entry which is preliminary data.</text>
</comment>
<keyword evidence="1" id="KW-0378">Hydrolase</keyword>
<dbReference type="Gene3D" id="3.30.420.10">
    <property type="entry name" value="Ribonuclease H-like superfamily/Ribonuclease H"/>
    <property type="match status" value="1"/>
</dbReference>
<dbReference type="FunFam" id="3.30.420.10:FF:000045">
    <property type="entry name" value="3'-5' exonuclease DinG"/>
    <property type="match status" value="1"/>
</dbReference>
<dbReference type="GO" id="GO:0045004">
    <property type="term" value="P:DNA replication proofreading"/>
    <property type="evidence" value="ECO:0007669"/>
    <property type="project" value="TreeGrafter"/>
</dbReference>
<dbReference type="SMART" id="SM00479">
    <property type="entry name" value="EXOIII"/>
    <property type="match status" value="1"/>
</dbReference>
<dbReference type="Proteomes" id="UP001198220">
    <property type="component" value="Unassembled WGS sequence"/>
</dbReference>
<reference evidence="3 4" key="1">
    <citation type="submission" date="2021-10" db="EMBL/GenBank/DDBJ databases">
        <title>Anaerobic single-cell dispensing facilitates the cultivation of human gut bacteria.</title>
        <authorList>
            <person name="Afrizal A."/>
        </authorList>
    </citation>
    <scope>NUCLEOTIDE SEQUENCE [LARGE SCALE GENOMIC DNA]</scope>
    <source>
        <strain evidence="3 4">CLA-AA-H276</strain>
    </source>
</reference>
<organism evidence="3 4">
    <name type="scientific">Hominiventricola filiformis</name>
    <dbReference type="NCBI Taxonomy" id="2885352"/>
    <lineage>
        <taxon>Bacteria</taxon>
        <taxon>Bacillati</taxon>
        <taxon>Bacillota</taxon>
        <taxon>Clostridia</taxon>
        <taxon>Lachnospirales</taxon>
        <taxon>Lachnospiraceae</taxon>
        <taxon>Hominiventricola</taxon>
    </lineage>
</organism>
<dbReference type="InterPro" id="IPR006054">
    <property type="entry name" value="DnaQ"/>
</dbReference>
<evidence type="ECO:0000259" key="2">
    <source>
        <dbReference type="SMART" id="SM00479"/>
    </source>
</evidence>
<dbReference type="InterPro" id="IPR013520">
    <property type="entry name" value="Ribonucl_H"/>
</dbReference>
<dbReference type="GO" id="GO:0008408">
    <property type="term" value="F:3'-5' exonuclease activity"/>
    <property type="evidence" value="ECO:0007669"/>
    <property type="project" value="TreeGrafter"/>
</dbReference>
<dbReference type="AlphaFoldDB" id="A0AAE3A8T1"/>
<dbReference type="GO" id="GO:0005829">
    <property type="term" value="C:cytosol"/>
    <property type="evidence" value="ECO:0007669"/>
    <property type="project" value="TreeGrafter"/>
</dbReference>
<gene>
    <name evidence="3" type="ORF">LKD36_10030</name>
</gene>
<keyword evidence="4" id="KW-1185">Reference proteome</keyword>
<dbReference type="PANTHER" id="PTHR30231:SF41">
    <property type="entry name" value="DNA POLYMERASE III SUBUNIT EPSILON"/>
    <property type="match status" value="1"/>
</dbReference>
<keyword evidence="1" id="KW-0269">Exonuclease</keyword>
<dbReference type="InterPro" id="IPR036397">
    <property type="entry name" value="RNaseH_sf"/>
</dbReference>
<dbReference type="GO" id="GO:0003677">
    <property type="term" value="F:DNA binding"/>
    <property type="evidence" value="ECO:0007669"/>
    <property type="project" value="InterPro"/>
</dbReference>
<dbReference type="CDD" id="cd06127">
    <property type="entry name" value="DEDDh"/>
    <property type="match status" value="1"/>
</dbReference>
<proteinExistence type="predicted"/>
<protein>
    <submittedName>
        <fullName evidence="3">3'-5' exoribonuclease</fullName>
    </submittedName>
</protein>
<dbReference type="PANTHER" id="PTHR30231">
    <property type="entry name" value="DNA POLYMERASE III SUBUNIT EPSILON"/>
    <property type="match status" value="1"/>
</dbReference>
<dbReference type="RefSeq" id="WP_118771149.1">
    <property type="nucleotide sequence ID" value="NZ_JAJEPS010000009.1"/>
</dbReference>
<dbReference type="NCBIfam" id="TIGR00573">
    <property type="entry name" value="dnaq"/>
    <property type="match status" value="1"/>
</dbReference>
<dbReference type="InterPro" id="IPR012337">
    <property type="entry name" value="RNaseH-like_sf"/>
</dbReference>
<sequence length="243" mass="27591">MTDNYIVLDTETTGLNPARDKVLEIGAARIEQGRVVETFETLIDTGVPIPERITELTGITDAMQAEGKKTEEAFREFFDFCKDLPILGHNITFDFSFLKQMAVNLGYSFEKDGIDTLKIARKVLADLPSRRLPDLCVHYGIDPGHSHRALDDALATHELLQRLWKEFGEKEPDAFAARPLQYSAKKQSPITDSQKGYLNDLLKYHRIDTNIRIEDMTKSEASRMIDKIILNYGRMPKSGRRTG</sequence>
<name>A0AAE3A8T1_9FIRM</name>
<accession>A0AAE3A8T1</accession>
<feature type="domain" description="Exonuclease" evidence="2">
    <location>
        <begin position="4"/>
        <end position="169"/>
    </location>
</feature>
<evidence type="ECO:0000313" key="3">
    <source>
        <dbReference type="EMBL" id="MCC2126522.1"/>
    </source>
</evidence>